<dbReference type="EMBL" id="JACOPP010000001">
    <property type="protein sequence ID" value="MBC5732342.1"/>
    <property type="molecule type" value="Genomic_DNA"/>
</dbReference>
<sequence length="123" mass="13674">MSDILKVKDPRGVSVYCSENQWERHIINELTGHPIMKDNVEAIIDTIRSPDNIYESHDSDPPLDYREIYSKETKCATYYGYAPHTKVVLSVVGGGGEVVTAYPSKNPIAGTKGEAIYIANNEN</sequence>
<gene>
    <name evidence="1" type="ORF">H8S57_01200</name>
</gene>
<reference evidence="1" key="1">
    <citation type="submission" date="2020-08" db="EMBL/GenBank/DDBJ databases">
        <title>Genome public.</title>
        <authorList>
            <person name="Liu C."/>
            <person name="Sun Q."/>
        </authorList>
    </citation>
    <scope>NUCLEOTIDE SEQUENCE</scope>
    <source>
        <strain evidence="1">NSJ-51</strain>
    </source>
</reference>
<dbReference type="Proteomes" id="UP000661435">
    <property type="component" value="Unassembled WGS sequence"/>
</dbReference>
<dbReference type="RefSeq" id="WP_186906241.1">
    <property type="nucleotide sequence ID" value="NZ_JACOPP010000001.1"/>
</dbReference>
<comment type="caution">
    <text evidence="1">The sequence shown here is derived from an EMBL/GenBank/DDBJ whole genome shotgun (WGS) entry which is preliminary data.</text>
</comment>
<protein>
    <submittedName>
        <fullName evidence="1">Uncharacterized protein</fullName>
    </submittedName>
</protein>
<accession>A0A8J6JBL2</accession>
<organism evidence="1 2">
    <name type="scientific">Lawsonibacter hominis</name>
    <dbReference type="NCBI Taxonomy" id="2763053"/>
    <lineage>
        <taxon>Bacteria</taxon>
        <taxon>Bacillati</taxon>
        <taxon>Bacillota</taxon>
        <taxon>Clostridia</taxon>
        <taxon>Eubacteriales</taxon>
        <taxon>Oscillospiraceae</taxon>
        <taxon>Lawsonibacter</taxon>
    </lineage>
</organism>
<keyword evidence="2" id="KW-1185">Reference proteome</keyword>
<dbReference type="AlphaFoldDB" id="A0A8J6JBL2"/>
<proteinExistence type="predicted"/>
<evidence type="ECO:0000313" key="2">
    <source>
        <dbReference type="Proteomes" id="UP000661435"/>
    </source>
</evidence>
<name>A0A8J6JBL2_9FIRM</name>
<evidence type="ECO:0000313" key="1">
    <source>
        <dbReference type="EMBL" id="MBC5732342.1"/>
    </source>
</evidence>